<gene>
    <name evidence="1" type="ORF">CEV32_4349</name>
</gene>
<proteinExistence type="predicted"/>
<dbReference type="Proteomes" id="UP000216345">
    <property type="component" value="Unassembled WGS sequence"/>
</dbReference>
<evidence type="ECO:0000313" key="2">
    <source>
        <dbReference type="Proteomes" id="UP000216345"/>
    </source>
</evidence>
<accession>A0A256FPD1</accession>
<comment type="caution">
    <text evidence="1">The sequence shown here is derived from an EMBL/GenBank/DDBJ whole genome shotgun (WGS) entry which is preliminary data.</text>
</comment>
<dbReference type="RefSeq" id="WP_094575361.1">
    <property type="nucleotide sequence ID" value="NZ_JBHEEL010000009.1"/>
</dbReference>
<name>A0A256FPD1_9HYPH</name>
<dbReference type="EMBL" id="NNRK01000022">
    <property type="protein sequence ID" value="OYR16715.1"/>
    <property type="molecule type" value="Genomic_DNA"/>
</dbReference>
<evidence type="ECO:0000313" key="1">
    <source>
        <dbReference type="EMBL" id="OYR16715.1"/>
    </source>
</evidence>
<organism evidence="1 2">
    <name type="scientific">Brucella rhizosphaerae</name>
    <dbReference type="NCBI Taxonomy" id="571254"/>
    <lineage>
        <taxon>Bacteria</taxon>
        <taxon>Pseudomonadati</taxon>
        <taxon>Pseudomonadota</taxon>
        <taxon>Alphaproteobacteria</taxon>
        <taxon>Hyphomicrobiales</taxon>
        <taxon>Brucellaceae</taxon>
        <taxon>Brucella/Ochrobactrum group</taxon>
        <taxon>Brucella</taxon>
    </lineage>
</organism>
<sequence length="100" mass="11465">MTKLRAIEPDAFDAVPAPEVPPEANGPEWYAYYIRAWQFLRYDRQYGALGGESPISFQAMDVYARRYFIDGLAFDLFRALVSAIDAEWLDYVAENQKSST</sequence>
<dbReference type="InterPro" id="IPR056919">
    <property type="entry name" value="Phage_TAC_18"/>
</dbReference>
<dbReference type="OrthoDB" id="8099831at2"/>
<reference evidence="1 2" key="1">
    <citation type="submission" date="2017-07" db="EMBL/GenBank/DDBJ databases">
        <title>Phylogenetic study on the rhizospheric bacterium Ochrobactrum sp. A44.</title>
        <authorList>
            <person name="Krzyzanowska D.M."/>
            <person name="Ossowicki A."/>
            <person name="Rajewska M."/>
            <person name="Maciag T."/>
            <person name="Kaczynski Z."/>
            <person name="Czerwicka M."/>
            <person name="Jafra S."/>
        </authorList>
    </citation>
    <scope>NUCLEOTIDE SEQUENCE [LARGE SCALE GENOMIC DNA]</scope>
    <source>
        <strain evidence="1 2">PR17</strain>
    </source>
</reference>
<dbReference type="AlphaFoldDB" id="A0A256FPD1"/>
<keyword evidence="2" id="KW-1185">Reference proteome</keyword>
<dbReference type="Pfam" id="PF23812">
    <property type="entry name" value="Phage_TAC_18"/>
    <property type="match status" value="1"/>
</dbReference>
<protein>
    <submittedName>
        <fullName evidence="1">Uncharacterized protein</fullName>
    </submittedName>
</protein>